<proteinExistence type="inferred from homology"/>
<feature type="transmembrane region" description="Helical" evidence="2">
    <location>
        <begin position="20"/>
        <end position="41"/>
    </location>
</feature>
<feature type="transmembrane region" description="Helical" evidence="2">
    <location>
        <begin position="192"/>
        <end position="211"/>
    </location>
</feature>
<keyword evidence="2" id="KW-0812">Transmembrane</keyword>
<keyword evidence="5" id="KW-1185">Reference proteome</keyword>
<dbReference type="InterPro" id="IPR000620">
    <property type="entry name" value="EamA_dom"/>
</dbReference>
<comment type="caution">
    <text evidence="4">The sequence shown here is derived from an EMBL/GenBank/DDBJ whole genome shotgun (WGS) entry which is preliminary data.</text>
</comment>
<name>A0ABV1DCF7_9FIRM</name>
<dbReference type="Proteomes" id="UP001454086">
    <property type="component" value="Unassembled WGS sequence"/>
</dbReference>
<dbReference type="EMBL" id="JBBMFM010000146">
    <property type="protein sequence ID" value="MEQ2428059.1"/>
    <property type="molecule type" value="Genomic_DNA"/>
</dbReference>
<evidence type="ECO:0000313" key="4">
    <source>
        <dbReference type="EMBL" id="MEQ2428059.1"/>
    </source>
</evidence>
<dbReference type="RefSeq" id="WP_349118648.1">
    <property type="nucleotide sequence ID" value="NZ_JBBMFM010000146.1"/>
</dbReference>
<feature type="transmembrane region" description="Helical" evidence="2">
    <location>
        <begin position="136"/>
        <end position="155"/>
    </location>
</feature>
<dbReference type="InterPro" id="IPR037185">
    <property type="entry name" value="EmrE-like"/>
</dbReference>
<feature type="transmembrane region" description="Helical" evidence="2">
    <location>
        <begin position="53"/>
        <end position="68"/>
    </location>
</feature>
<dbReference type="Pfam" id="PF00892">
    <property type="entry name" value="EamA"/>
    <property type="match status" value="1"/>
</dbReference>
<accession>A0ABV1DCF7</accession>
<feature type="transmembrane region" description="Helical" evidence="2">
    <location>
        <begin position="167"/>
        <end position="186"/>
    </location>
</feature>
<evidence type="ECO:0000313" key="5">
    <source>
        <dbReference type="Proteomes" id="UP001454086"/>
    </source>
</evidence>
<keyword evidence="2" id="KW-1133">Transmembrane helix</keyword>
<reference evidence="4 5" key="1">
    <citation type="submission" date="2024-03" db="EMBL/GenBank/DDBJ databases">
        <title>Human intestinal bacterial collection.</title>
        <authorList>
            <person name="Pauvert C."/>
            <person name="Hitch T.C.A."/>
            <person name="Clavel T."/>
        </authorList>
    </citation>
    <scope>NUCLEOTIDE SEQUENCE [LARGE SCALE GENOMIC DNA]</scope>
    <source>
        <strain evidence="4 5">CLA-SR-H021</strain>
    </source>
</reference>
<dbReference type="SUPFAM" id="SSF103481">
    <property type="entry name" value="Multidrug resistance efflux transporter EmrE"/>
    <property type="match status" value="2"/>
</dbReference>
<keyword evidence="2" id="KW-0472">Membrane</keyword>
<gene>
    <name evidence="4" type="ORF">WMQ36_24145</name>
</gene>
<protein>
    <submittedName>
        <fullName evidence="4">DMT family transporter</fullName>
    </submittedName>
</protein>
<evidence type="ECO:0000256" key="2">
    <source>
        <dbReference type="SAM" id="Phobius"/>
    </source>
</evidence>
<sequence length="219" mass="23815">MLGGATSFTNLLLWTSYNYLSAGTSTVLHFMYPAVITFILVTVFHEHLCWQKGLALLASVAGVVFISWDSFSTSATGIICALLSGVFWAVYIILLDKFSIGKENVFVTGFYVYLCQAVISFVYALSTHTLNKPAGLFWLLILAEISIGIISCALLQLGTNRIGSFSAGIFATFEPLTAFIISYLVFKDELKIFQIVGTGMIISGVLMDVVGTHYSKAGI</sequence>
<evidence type="ECO:0000256" key="1">
    <source>
        <dbReference type="ARBA" id="ARBA00007362"/>
    </source>
</evidence>
<feature type="transmembrane region" description="Helical" evidence="2">
    <location>
        <begin position="106"/>
        <end position="124"/>
    </location>
</feature>
<dbReference type="PANTHER" id="PTHR22911:SF137">
    <property type="entry name" value="SOLUTE CARRIER FAMILY 35 MEMBER G2-RELATED"/>
    <property type="match status" value="1"/>
</dbReference>
<evidence type="ECO:0000259" key="3">
    <source>
        <dbReference type="Pfam" id="PF00892"/>
    </source>
</evidence>
<organism evidence="4 5">
    <name type="scientific">Enterocloster hominis</name>
    <name type="common">ex Hitch et al. 2024</name>
    <dbReference type="NCBI Taxonomy" id="1917870"/>
    <lineage>
        <taxon>Bacteria</taxon>
        <taxon>Bacillati</taxon>
        <taxon>Bacillota</taxon>
        <taxon>Clostridia</taxon>
        <taxon>Lachnospirales</taxon>
        <taxon>Lachnospiraceae</taxon>
        <taxon>Enterocloster</taxon>
    </lineage>
</organism>
<feature type="domain" description="EamA" evidence="3">
    <location>
        <begin position="76"/>
        <end position="207"/>
    </location>
</feature>
<dbReference type="PANTHER" id="PTHR22911">
    <property type="entry name" value="ACYL-MALONYL CONDENSING ENZYME-RELATED"/>
    <property type="match status" value="1"/>
</dbReference>
<feature type="transmembrane region" description="Helical" evidence="2">
    <location>
        <begin position="74"/>
        <end position="94"/>
    </location>
</feature>
<comment type="similarity">
    <text evidence="1">Belongs to the EamA transporter family.</text>
</comment>